<feature type="transmembrane region" description="Helical" evidence="1">
    <location>
        <begin position="240"/>
        <end position="261"/>
    </location>
</feature>
<dbReference type="InParanoid" id="Q9HI76"/>
<dbReference type="AlphaFoldDB" id="Q9HI76"/>
<accession>Q9HI76</accession>
<dbReference type="KEGG" id="tac:Ta1469"/>
<feature type="domain" description="Major facilitator superfamily (MFS) profile" evidence="2">
    <location>
        <begin position="1"/>
        <end position="394"/>
    </location>
</feature>
<feature type="transmembrane region" description="Helical" evidence="1">
    <location>
        <begin position="273"/>
        <end position="291"/>
    </location>
</feature>
<evidence type="ECO:0000313" key="3">
    <source>
        <dbReference type="EMBL" id="CAC12587.1"/>
    </source>
</evidence>
<feature type="transmembrane region" description="Helical" evidence="1">
    <location>
        <begin position="369"/>
        <end position="388"/>
    </location>
</feature>
<feature type="transmembrane region" description="Helical" evidence="1">
    <location>
        <begin position="40"/>
        <end position="57"/>
    </location>
</feature>
<dbReference type="EnsemblBacteria" id="CAC12587">
    <property type="protein sequence ID" value="CAC12587"/>
    <property type="gene ID" value="CAC12587"/>
</dbReference>
<organism evidence="3 4">
    <name type="scientific">Thermoplasma acidophilum (strain ATCC 25905 / DSM 1728 / JCM 9062 / NBRC 15155 / AMRC-C165)</name>
    <dbReference type="NCBI Taxonomy" id="273075"/>
    <lineage>
        <taxon>Archaea</taxon>
        <taxon>Methanobacteriati</taxon>
        <taxon>Thermoplasmatota</taxon>
        <taxon>Thermoplasmata</taxon>
        <taxon>Thermoplasmatales</taxon>
        <taxon>Thermoplasmataceae</taxon>
        <taxon>Thermoplasma</taxon>
    </lineage>
</organism>
<dbReference type="PANTHER" id="PTHR23526:SF2">
    <property type="entry name" value="MAJOR FACILITATOR SUPERFAMILY (MFS) PROFILE DOMAIN-CONTAINING PROTEIN"/>
    <property type="match status" value="1"/>
</dbReference>
<feature type="transmembrane region" description="Helical" evidence="1">
    <location>
        <begin position="159"/>
        <end position="180"/>
    </location>
</feature>
<dbReference type="STRING" id="273075.gene:9572698"/>
<feature type="transmembrane region" description="Helical" evidence="1">
    <location>
        <begin position="341"/>
        <end position="363"/>
    </location>
</feature>
<dbReference type="eggNOG" id="arCOG00138">
    <property type="taxonomic scope" value="Archaea"/>
</dbReference>
<feature type="transmembrane region" description="Helical" evidence="1">
    <location>
        <begin position="297"/>
        <end position="320"/>
    </location>
</feature>
<dbReference type="InterPro" id="IPR020846">
    <property type="entry name" value="MFS_dom"/>
</dbReference>
<keyword evidence="1" id="KW-0472">Membrane</keyword>
<protein>
    <recommendedName>
        <fullName evidence="2">Major facilitator superfamily (MFS) profile domain-containing protein</fullName>
    </recommendedName>
</protein>
<dbReference type="Gene3D" id="1.20.1250.20">
    <property type="entry name" value="MFS general substrate transporter like domains"/>
    <property type="match status" value="2"/>
</dbReference>
<dbReference type="PROSITE" id="PS50850">
    <property type="entry name" value="MFS"/>
    <property type="match status" value="1"/>
</dbReference>
<feature type="transmembrane region" description="Helical" evidence="1">
    <location>
        <begin position="12"/>
        <end position="34"/>
    </location>
</feature>
<evidence type="ECO:0000259" key="2">
    <source>
        <dbReference type="PROSITE" id="PS50850"/>
    </source>
</evidence>
<keyword evidence="1" id="KW-1133">Transmembrane helix</keyword>
<dbReference type="SUPFAM" id="SSF103473">
    <property type="entry name" value="MFS general substrate transporter"/>
    <property type="match status" value="1"/>
</dbReference>
<dbReference type="Proteomes" id="UP000001024">
    <property type="component" value="Chromosome"/>
</dbReference>
<feature type="transmembrane region" description="Helical" evidence="1">
    <location>
        <begin position="207"/>
        <end position="228"/>
    </location>
</feature>
<evidence type="ECO:0000313" key="4">
    <source>
        <dbReference type="Proteomes" id="UP000001024"/>
    </source>
</evidence>
<dbReference type="InterPro" id="IPR052528">
    <property type="entry name" value="Sugar_transport-like"/>
</dbReference>
<feature type="transmembrane region" description="Helical" evidence="1">
    <location>
        <begin position="92"/>
        <end position="116"/>
    </location>
</feature>
<proteinExistence type="predicted"/>
<keyword evidence="1" id="KW-0812">Transmembrane</keyword>
<feature type="transmembrane region" description="Helical" evidence="1">
    <location>
        <begin position="128"/>
        <end position="153"/>
    </location>
</feature>
<dbReference type="EMBL" id="AL445067">
    <property type="protein sequence ID" value="CAC12587.1"/>
    <property type="molecule type" value="Genomic_DNA"/>
</dbReference>
<name>Q9HI76_THEAC</name>
<feature type="transmembrane region" description="Helical" evidence="1">
    <location>
        <begin position="69"/>
        <end position="86"/>
    </location>
</feature>
<keyword evidence="4" id="KW-1185">Reference proteome</keyword>
<dbReference type="Pfam" id="PF07690">
    <property type="entry name" value="MFS_1"/>
    <property type="match status" value="2"/>
</dbReference>
<dbReference type="InterPro" id="IPR011701">
    <property type="entry name" value="MFS"/>
</dbReference>
<dbReference type="InterPro" id="IPR036259">
    <property type="entry name" value="MFS_trans_sf"/>
</dbReference>
<dbReference type="PANTHER" id="PTHR23526">
    <property type="entry name" value="INTEGRAL MEMBRANE TRANSPORT PROTEIN-RELATED"/>
    <property type="match status" value="1"/>
</dbReference>
<dbReference type="OrthoDB" id="117970at2157"/>
<evidence type="ECO:0000256" key="1">
    <source>
        <dbReference type="SAM" id="Phobius"/>
    </source>
</evidence>
<gene>
    <name evidence="3" type="ordered locus">Ta1469</name>
</gene>
<reference evidence="3 4" key="1">
    <citation type="journal article" date="2000" name="Nature">
        <title>The genome sequence of the thermoacidophilic scavenger Thermoplasma acidophilum.</title>
        <authorList>
            <person name="Ruepp A."/>
            <person name="Graml W."/>
            <person name="Santos-Martinez M.L."/>
            <person name="Koretke K.K."/>
            <person name="Volker C."/>
            <person name="Mewes H.W."/>
            <person name="Frishman D."/>
            <person name="Stocker S."/>
            <person name="Lupas A.N."/>
            <person name="Baumeister W."/>
        </authorList>
    </citation>
    <scope>NUCLEOTIDE SEQUENCE [LARGE SCALE GENOMIC DNA]</scope>
    <source>
        <strain evidence="4">ATCC 25905 / DSM 1728 / JCM 9062 / NBRC 15155 / AMRC-C165</strain>
    </source>
</reference>
<dbReference type="PaxDb" id="273075-Ta1469"/>
<dbReference type="GO" id="GO:0022857">
    <property type="term" value="F:transmembrane transporter activity"/>
    <property type="evidence" value="ECO:0007669"/>
    <property type="project" value="InterPro"/>
</dbReference>
<sequence length="422" mass="46529">MKNSTLIALRSFIVSAGATAASSFIGVFGVFLGATAVEMGWLQSTANAISNGGQLLWGRISDRFGRRKPFLISGSIVLGVLWYLLTTVRTPVGLIIVYAAISLFGSLITVNWFSLIADQVDSSVRGRFLSIVNILSSAGTIISLIVMVFLFHGTVTRDIFIPFSAAAGSYIISAVLMSFLRESGSARKFAGSLISTLKSARRENRLFYRYFMAMNVQGFFWSMAWPMFPMTIVLVMHFDLSQVAILTVASLSTSVLVQYALGRITDHVSRPPLIFGNRLLLSAIPLMYAFFTDFRDFMVLEVYSGILGSIQNVVMNSYLLDIVPEGHRAEYISIINGFNGLIYLVGALSGGYVLAFMEALFPIRIALMYSYMVVFLGRFLSAFLFIGLKEPDQRGRAPLSLYSLILRFKQPGSPSGGTMRFR</sequence>
<dbReference type="HOGENOM" id="CLU_607816_0_0_2"/>